<evidence type="ECO:0000313" key="2">
    <source>
        <dbReference type="Proteomes" id="UP000198858"/>
    </source>
</evidence>
<protein>
    <recommendedName>
        <fullName evidence="3">Lipocalin-like domain-containing protein</fullName>
    </recommendedName>
</protein>
<dbReference type="RefSeq" id="WP_089660931.1">
    <property type="nucleotide sequence ID" value="NZ_LT629745.1"/>
</dbReference>
<dbReference type="AlphaFoldDB" id="A0A1H1KUE0"/>
<evidence type="ECO:0000313" key="1">
    <source>
        <dbReference type="EMBL" id="SDR65903.1"/>
    </source>
</evidence>
<evidence type="ECO:0008006" key="3">
    <source>
        <dbReference type="Google" id="ProtNLM"/>
    </source>
</evidence>
<keyword evidence="2" id="KW-1185">Reference proteome</keyword>
<reference evidence="1 2" key="1">
    <citation type="submission" date="2016-10" db="EMBL/GenBank/DDBJ databases">
        <authorList>
            <person name="Varghese N."/>
            <person name="Submissions S."/>
        </authorList>
    </citation>
    <scope>NUCLEOTIDE SEQUENCE [LARGE SCALE GENOMIC DNA]</scope>
    <source>
        <strain evidence="1 2">Mar_2010_102</strain>
    </source>
</reference>
<gene>
    <name evidence="1" type="ORF">SAMN04488552_0209</name>
</gene>
<name>A0A1H1KUE0_9FLAO</name>
<dbReference type="EMBL" id="LT629745">
    <property type="protein sequence ID" value="SDR65903.1"/>
    <property type="molecule type" value="Genomic_DNA"/>
</dbReference>
<organism evidence="1 2">
    <name type="scientific">Christiangramia echinicola</name>
    <dbReference type="NCBI Taxonomy" id="279359"/>
    <lineage>
        <taxon>Bacteria</taxon>
        <taxon>Pseudomonadati</taxon>
        <taxon>Bacteroidota</taxon>
        <taxon>Flavobacteriia</taxon>
        <taxon>Flavobacteriales</taxon>
        <taxon>Flavobacteriaceae</taxon>
        <taxon>Christiangramia</taxon>
    </lineage>
</organism>
<dbReference type="PROSITE" id="PS51257">
    <property type="entry name" value="PROKAR_LIPOPROTEIN"/>
    <property type="match status" value="1"/>
</dbReference>
<sequence length="157" mass="18472">MKKLSLLLTLIIVLVSCSKEDNQKEEINEPIIGTWQANLSIEIMKNGEEVVTENSDCKKRGSITFYEDKTYEQTYYNEVDGECDRTDDDLEVISETWEKNGEDSYIFTAIYDDGNREWTQTTEPDKVTFPDNNTMRLFYYENENPDVEYSYGEYNRL</sequence>
<proteinExistence type="predicted"/>
<accession>A0A1H1KUE0</accession>
<dbReference type="STRING" id="1250231.SAMN04488552_0209"/>
<dbReference type="Proteomes" id="UP000198858">
    <property type="component" value="Chromosome I"/>
</dbReference>